<keyword evidence="2" id="KW-1185">Reference proteome</keyword>
<accession>A0A811VCJ5</accession>
<name>A0A811VCJ5_CERCA</name>
<comment type="caution">
    <text evidence="1">The sequence shown here is derived from an EMBL/GenBank/DDBJ whole genome shotgun (WGS) entry which is preliminary data.</text>
</comment>
<dbReference type="EMBL" id="CAJHJT010000056">
    <property type="protein sequence ID" value="CAD7013096.1"/>
    <property type="molecule type" value="Genomic_DNA"/>
</dbReference>
<sequence length="53" mass="5984">TSTSSDWLIIFIHSQLLIATARHSHALISVCFRSRTFGWKAFGYTNSRRALAS</sequence>
<feature type="non-terminal residue" evidence="1">
    <location>
        <position position="53"/>
    </location>
</feature>
<proteinExistence type="predicted"/>
<protein>
    <submittedName>
        <fullName evidence="1">(Mediterranean fruit fly) hypothetical protein</fullName>
    </submittedName>
</protein>
<evidence type="ECO:0000313" key="1">
    <source>
        <dbReference type="EMBL" id="CAD7013096.1"/>
    </source>
</evidence>
<feature type="non-terminal residue" evidence="1">
    <location>
        <position position="1"/>
    </location>
</feature>
<gene>
    <name evidence="1" type="ORF">CCAP1982_LOCUS21170</name>
</gene>
<evidence type="ECO:0000313" key="2">
    <source>
        <dbReference type="Proteomes" id="UP000606786"/>
    </source>
</evidence>
<reference evidence="1" key="1">
    <citation type="submission" date="2020-11" db="EMBL/GenBank/DDBJ databases">
        <authorList>
            <person name="Whitehead M."/>
        </authorList>
    </citation>
    <scope>NUCLEOTIDE SEQUENCE</scope>
    <source>
        <strain evidence="1">EGII</strain>
    </source>
</reference>
<dbReference type="AlphaFoldDB" id="A0A811VCJ5"/>
<organism evidence="1 2">
    <name type="scientific">Ceratitis capitata</name>
    <name type="common">Mediterranean fruit fly</name>
    <name type="synonym">Tephritis capitata</name>
    <dbReference type="NCBI Taxonomy" id="7213"/>
    <lineage>
        <taxon>Eukaryota</taxon>
        <taxon>Metazoa</taxon>
        <taxon>Ecdysozoa</taxon>
        <taxon>Arthropoda</taxon>
        <taxon>Hexapoda</taxon>
        <taxon>Insecta</taxon>
        <taxon>Pterygota</taxon>
        <taxon>Neoptera</taxon>
        <taxon>Endopterygota</taxon>
        <taxon>Diptera</taxon>
        <taxon>Brachycera</taxon>
        <taxon>Muscomorpha</taxon>
        <taxon>Tephritoidea</taxon>
        <taxon>Tephritidae</taxon>
        <taxon>Ceratitis</taxon>
        <taxon>Ceratitis</taxon>
    </lineage>
</organism>
<dbReference type="Proteomes" id="UP000606786">
    <property type="component" value="Unassembled WGS sequence"/>
</dbReference>